<keyword evidence="2" id="KW-0813">Transport</keyword>
<reference evidence="9" key="1">
    <citation type="journal article" date="2015" name="Proc. Natl. Acad. Sci. U.S.A.">
        <title>Networks of energetic and metabolic interactions define dynamics in microbial communities.</title>
        <authorList>
            <person name="Embree M."/>
            <person name="Liu J.K."/>
            <person name="Al-Bassam M.M."/>
            <person name="Zengler K."/>
        </authorList>
    </citation>
    <scope>NUCLEOTIDE SEQUENCE</scope>
</reference>
<evidence type="ECO:0000256" key="1">
    <source>
        <dbReference type="ARBA" id="ARBA00004370"/>
    </source>
</evidence>
<protein>
    <recommendedName>
        <fullName evidence="8">Cytochrome b561 domain-containing protein</fullName>
    </recommendedName>
</protein>
<organism evidence="9">
    <name type="scientific">hydrocarbon metagenome</name>
    <dbReference type="NCBI Taxonomy" id="938273"/>
    <lineage>
        <taxon>unclassified sequences</taxon>
        <taxon>metagenomes</taxon>
        <taxon>ecological metagenomes</taxon>
    </lineage>
</organism>
<keyword evidence="4" id="KW-0249">Electron transport</keyword>
<feature type="transmembrane region" description="Helical" evidence="7">
    <location>
        <begin position="238"/>
        <end position="256"/>
    </location>
</feature>
<name>A0A0W8EAX6_9ZZZZ</name>
<dbReference type="Pfam" id="PF03188">
    <property type="entry name" value="Cytochrom_B561"/>
    <property type="match status" value="1"/>
</dbReference>
<comment type="subcellular location">
    <subcellularLocation>
        <location evidence="1">Membrane</location>
    </subcellularLocation>
</comment>
<feature type="transmembrane region" description="Helical" evidence="7">
    <location>
        <begin position="164"/>
        <end position="182"/>
    </location>
</feature>
<comment type="caution">
    <text evidence="9">The sequence shown here is derived from an EMBL/GenBank/DDBJ whole genome shotgun (WGS) entry which is preliminary data.</text>
</comment>
<gene>
    <name evidence="9" type="ORF">ASZ90_016954</name>
</gene>
<dbReference type="PANTHER" id="PTHR47797">
    <property type="entry name" value="DEHYDROGENASE, PUTATIVE (AFU_ORTHOLOGUE AFUA_8G05805)-RELATED"/>
    <property type="match status" value="1"/>
</dbReference>
<evidence type="ECO:0000313" key="9">
    <source>
        <dbReference type="EMBL" id="KUG05622.1"/>
    </source>
</evidence>
<proteinExistence type="predicted"/>
<evidence type="ECO:0000256" key="6">
    <source>
        <dbReference type="ARBA" id="ARBA00023136"/>
    </source>
</evidence>
<evidence type="ECO:0000256" key="4">
    <source>
        <dbReference type="ARBA" id="ARBA00022982"/>
    </source>
</evidence>
<keyword evidence="6 7" id="KW-0472">Membrane</keyword>
<dbReference type="InterPro" id="IPR006593">
    <property type="entry name" value="Cyt_b561/ferric_Rdtase_TM"/>
</dbReference>
<keyword evidence="3 7" id="KW-0812">Transmembrane</keyword>
<evidence type="ECO:0000256" key="5">
    <source>
        <dbReference type="ARBA" id="ARBA00022989"/>
    </source>
</evidence>
<evidence type="ECO:0000256" key="7">
    <source>
        <dbReference type="SAM" id="Phobius"/>
    </source>
</evidence>
<dbReference type="PANTHER" id="PTHR47797:SF5">
    <property type="entry name" value="CELLOBIOSE DEHYDROGENASE CYTOCHROME DOMAIN-CONTAINING PROTEIN"/>
    <property type="match status" value="1"/>
</dbReference>
<dbReference type="EMBL" id="LNQE01001794">
    <property type="protein sequence ID" value="KUG05622.1"/>
    <property type="molecule type" value="Genomic_DNA"/>
</dbReference>
<accession>A0A0W8EAX6</accession>
<feature type="transmembrane region" description="Helical" evidence="7">
    <location>
        <begin position="129"/>
        <end position="152"/>
    </location>
</feature>
<dbReference type="PROSITE" id="PS50939">
    <property type="entry name" value="CYTOCHROME_B561"/>
    <property type="match status" value="1"/>
</dbReference>
<sequence>MRMFGILTLILLVSLGGVAAAHPPSRMQLTYQEQTGELEVDISHDVADPTTHFVQAIVIRKNGVVLSEEMYTSQPSGDRFTYRYPVVLSPGDEVTAGADCNLFGTITARIMIPGTTVAPPPAPVATPLWVYHALLLVTGFAFIIIAGLLPVYGKRIAGWYRLHVGTAIVGSIFALTAIGLVFRTSSLAPGTSVFSIHVLLGLLLLITLLAALVLALVRNLAGARKAALRKVHIRAGRIFIVLVVVNILLGLAAVGLI</sequence>
<evidence type="ECO:0000256" key="3">
    <source>
        <dbReference type="ARBA" id="ARBA00022692"/>
    </source>
</evidence>
<dbReference type="GO" id="GO:0016020">
    <property type="term" value="C:membrane"/>
    <property type="evidence" value="ECO:0007669"/>
    <property type="project" value="UniProtKB-SubCell"/>
</dbReference>
<dbReference type="SMART" id="SM00665">
    <property type="entry name" value="B561"/>
    <property type="match status" value="1"/>
</dbReference>
<keyword evidence="5 7" id="KW-1133">Transmembrane helix</keyword>
<feature type="transmembrane region" description="Helical" evidence="7">
    <location>
        <begin position="194"/>
        <end position="217"/>
    </location>
</feature>
<evidence type="ECO:0000259" key="8">
    <source>
        <dbReference type="PROSITE" id="PS50939"/>
    </source>
</evidence>
<evidence type="ECO:0000256" key="2">
    <source>
        <dbReference type="ARBA" id="ARBA00022448"/>
    </source>
</evidence>
<dbReference type="Gene3D" id="1.20.120.1770">
    <property type="match status" value="1"/>
</dbReference>
<dbReference type="AlphaFoldDB" id="A0A0W8EAX6"/>
<feature type="domain" description="Cytochrome b561" evidence="8">
    <location>
        <begin position="99"/>
        <end position="257"/>
    </location>
</feature>